<dbReference type="OrthoDB" id="6344802at2759"/>
<protein>
    <submittedName>
        <fullName evidence="1 4">Uncharacterized protein</fullName>
    </submittedName>
</protein>
<keyword evidence="3" id="KW-1185">Reference proteome</keyword>
<proteinExistence type="predicted"/>
<name>A0A0N4UM42_DRAME</name>
<dbReference type="Proteomes" id="UP000274756">
    <property type="component" value="Unassembled WGS sequence"/>
</dbReference>
<reference evidence="4" key="1">
    <citation type="submission" date="2017-02" db="UniProtKB">
        <authorList>
            <consortium name="WormBaseParasite"/>
        </authorList>
    </citation>
    <scope>IDENTIFICATION</scope>
</reference>
<evidence type="ECO:0000313" key="4">
    <source>
        <dbReference type="WBParaSite" id="DME_0000889501-mRNA-1"/>
    </source>
</evidence>
<accession>A0A0N4UM42</accession>
<evidence type="ECO:0000313" key="3">
    <source>
        <dbReference type="Proteomes" id="UP000274756"/>
    </source>
</evidence>
<dbReference type="Proteomes" id="UP000038040">
    <property type="component" value="Unplaced"/>
</dbReference>
<evidence type="ECO:0000313" key="2">
    <source>
        <dbReference type="Proteomes" id="UP000038040"/>
    </source>
</evidence>
<evidence type="ECO:0000313" key="1">
    <source>
        <dbReference type="EMBL" id="VDN52768.1"/>
    </source>
</evidence>
<dbReference type="AlphaFoldDB" id="A0A0N4UM42"/>
<sequence>MLAFLRCAKDFGENSTNDSFFATTIMAVFKKLKKSKDKNAIPEPEPIKQLDSRFGMDSYRDFFTLKNYWKSVDRKKVESANFLFYRILDKLMHIYLHHACG</sequence>
<dbReference type="EMBL" id="UYYG01000077">
    <property type="protein sequence ID" value="VDN52768.1"/>
    <property type="molecule type" value="Genomic_DNA"/>
</dbReference>
<gene>
    <name evidence="1" type="ORF">DME_LOCUS2741</name>
</gene>
<organism evidence="2 4">
    <name type="scientific">Dracunculus medinensis</name>
    <name type="common">Guinea worm</name>
    <dbReference type="NCBI Taxonomy" id="318479"/>
    <lineage>
        <taxon>Eukaryota</taxon>
        <taxon>Metazoa</taxon>
        <taxon>Ecdysozoa</taxon>
        <taxon>Nematoda</taxon>
        <taxon>Chromadorea</taxon>
        <taxon>Rhabditida</taxon>
        <taxon>Spirurina</taxon>
        <taxon>Dracunculoidea</taxon>
        <taxon>Dracunculidae</taxon>
        <taxon>Dracunculus</taxon>
    </lineage>
</organism>
<dbReference type="WBParaSite" id="DME_0000889501-mRNA-1">
    <property type="protein sequence ID" value="DME_0000889501-mRNA-1"/>
    <property type="gene ID" value="DME_0000889501"/>
</dbReference>
<reference evidence="1 3" key="2">
    <citation type="submission" date="2018-11" db="EMBL/GenBank/DDBJ databases">
        <authorList>
            <consortium name="Pathogen Informatics"/>
        </authorList>
    </citation>
    <scope>NUCLEOTIDE SEQUENCE [LARGE SCALE GENOMIC DNA]</scope>
</reference>